<evidence type="ECO:0000256" key="6">
    <source>
        <dbReference type="ARBA" id="ARBA00023157"/>
    </source>
</evidence>
<keyword evidence="10" id="KW-0812">Transmembrane</keyword>
<evidence type="ECO:0000259" key="11">
    <source>
        <dbReference type="PROSITE" id="PS51352"/>
    </source>
</evidence>
<dbReference type="PROSITE" id="PS51352">
    <property type="entry name" value="THIOREDOXIN_2"/>
    <property type="match status" value="2"/>
</dbReference>
<dbReference type="PANTHER" id="PTHR45672">
    <property type="entry name" value="PROTEIN DISULFIDE-ISOMERASE C17H9.14C-RELATED"/>
    <property type="match status" value="1"/>
</dbReference>
<dbReference type="SUPFAM" id="SSF52833">
    <property type="entry name" value="Thioredoxin-like"/>
    <property type="match status" value="2"/>
</dbReference>
<dbReference type="InterPro" id="IPR011679">
    <property type="entry name" value="ERp29_C"/>
</dbReference>
<evidence type="ECO:0000256" key="10">
    <source>
        <dbReference type="SAM" id="Phobius"/>
    </source>
</evidence>
<organism evidence="12 13">
    <name type="scientific">Entamoeba histolytica</name>
    <dbReference type="NCBI Taxonomy" id="5759"/>
    <lineage>
        <taxon>Eukaryota</taxon>
        <taxon>Amoebozoa</taxon>
        <taxon>Evosea</taxon>
        <taxon>Archamoebae</taxon>
        <taxon>Mastigamoebida</taxon>
        <taxon>Entamoebidae</taxon>
        <taxon>Entamoeba</taxon>
    </lineage>
</organism>
<dbReference type="VEuPathDB" id="AmoebaDB:EHI8A_085480"/>
<keyword evidence="5" id="KW-0677">Repeat</keyword>
<dbReference type="InterPro" id="IPR036356">
    <property type="entry name" value="ERp29_C_sf"/>
</dbReference>
<keyword evidence="8" id="KW-0676">Redox-active center</keyword>
<feature type="transmembrane region" description="Helical" evidence="10">
    <location>
        <begin position="30"/>
        <end position="51"/>
    </location>
</feature>
<dbReference type="InterPro" id="IPR036249">
    <property type="entry name" value="Thioredoxin-like_sf"/>
</dbReference>
<dbReference type="PANTHER" id="PTHR45672:SF11">
    <property type="entry name" value="PROTEIN DISULFIDE-ISOMERASE C17H9.14C"/>
    <property type="match status" value="1"/>
</dbReference>
<dbReference type="OMA" id="FINEHAG"/>
<dbReference type="VEuPathDB" id="AmoebaDB:KM1_143190"/>
<dbReference type="Pfam" id="PF00085">
    <property type="entry name" value="Thioredoxin"/>
    <property type="match status" value="2"/>
</dbReference>
<name>A0A5K1UZD0_ENTHI</name>
<reference evidence="12 13" key="1">
    <citation type="submission" date="2016-05" db="EMBL/GenBank/DDBJ databases">
        <title>First whole genome sequencing of Entamoeba histolytica HM1:IMSS-clone-6.</title>
        <authorList>
            <person name="Mukherjee Avik.K."/>
            <person name="Izumyama S."/>
            <person name="Nakada-Tsukui K."/>
            <person name="Nozaki T."/>
        </authorList>
    </citation>
    <scope>NUCLEOTIDE SEQUENCE [LARGE SCALE GENOMIC DNA]</scope>
    <source>
        <strain evidence="12 13">HM1:IMSS clone 6</strain>
    </source>
</reference>
<dbReference type="SUPFAM" id="SSF47933">
    <property type="entry name" value="ERP29 C domain-like"/>
    <property type="match status" value="1"/>
</dbReference>
<sequence>MLLKTNQKISSVNVEHCQNTDKRELMKYKVLMKFLLFTLLTFLVSADVVSLNPTNFNTIVDGSKHVFVKFFAPWCGHCKKLAPEYIKLADAYKDKQDIVIAELDCDNKDHKDLCGKFGISGFPTLKFFRKGTTEPIEYEGGRTVEDLSHFIQEKIQPKAPSNVVSVTTATFDSIVMDPTKNVFVKFFAPWCGHCKALAPKYIEVSKMYAGEDDLVVAEVDCTANQETCNKYEVHGYPTLKSFPKGENKKPIAYEGGREVKDFVTYFNTNYGYDRDENGKLGKTAGRIAELDDLAKGFANKENKDEIIKKAEAIEGGAYYVKVMKRIIERGADYVEKEKARINKILENPSMKAKKIDDFTRNLNVLEVF</sequence>
<dbReference type="VEuPathDB" id="AmoebaDB:EHI5A_097420"/>
<dbReference type="PRINTS" id="PR00421">
    <property type="entry name" value="THIOREDOXIN"/>
</dbReference>
<keyword evidence="10" id="KW-1133">Transmembrane helix</keyword>
<dbReference type="NCBIfam" id="TIGR01126">
    <property type="entry name" value="pdi_dom"/>
    <property type="match status" value="2"/>
</dbReference>
<dbReference type="Pfam" id="PF07749">
    <property type="entry name" value="ERp29"/>
    <property type="match status" value="1"/>
</dbReference>
<evidence type="ECO:0000256" key="9">
    <source>
        <dbReference type="RuleBase" id="RU004208"/>
    </source>
</evidence>
<dbReference type="InterPro" id="IPR013766">
    <property type="entry name" value="Thioredoxin_domain"/>
</dbReference>
<dbReference type="VEuPathDB" id="AmoebaDB:EHI_071590"/>
<feature type="domain" description="Thioredoxin" evidence="11">
    <location>
        <begin position="157"/>
        <end position="271"/>
    </location>
</feature>
<keyword evidence="4" id="KW-0732">Signal</keyword>
<evidence type="ECO:0000313" key="12">
    <source>
        <dbReference type="EMBL" id="GAT99112.1"/>
    </source>
</evidence>
<dbReference type="VEuPathDB" id="AmoebaDB:EHI7A_083690"/>
<evidence type="ECO:0000256" key="1">
    <source>
        <dbReference type="ARBA" id="ARBA00001182"/>
    </source>
</evidence>
<proteinExistence type="inferred from homology"/>
<accession>A0A5K1UZD0</accession>
<comment type="caution">
    <text evidence="12">The sequence shown here is derived from an EMBL/GenBank/DDBJ whole genome shotgun (WGS) entry which is preliminary data.</text>
</comment>
<dbReference type="InterPro" id="IPR051063">
    <property type="entry name" value="PDI"/>
</dbReference>
<evidence type="ECO:0000313" key="13">
    <source>
        <dbReference type="Proteomes" id="UP000078387"/>
    </source>
</evidence>
<dbReference type="GO" id="GO:0005783">
    <property type="term" value="C:endoplasmic reticulum"/>
    <property type="evidence" value="ECO:0007669"/>
    <property type="project" value="EnsemblProtists"/>
</dbReference>
<dbReference type="PROSITE" id="PS00194">
    <property type="entry name" value="THIOREDOXIN_1"/>
    <property type="match status" value="2"/>
</dbReference>
<protein>
    <recommendedName>
        <fullName evidence="3">protein disulfide-isomerase</fullName>
        <ecNumber evidence="3">5.3.4.1</ecNumber>
    </recommendedName>
</protein>
<evidence type="ECO:0000256" key="7">
    <source>
        <dbReference type="ARBA" id="ARBA00023235"/>
    </source>
</evidence>
<dbReference type="EC" id="5.3.4.1" evidence="3"/>
<gene>
    <name evidence="12" type="ORF">CL6EHI_071590</name>
</gene>
<dbReference type="Gene3D" id="3.40.30.10">
    <property type="entry name" value="Glutaredoxin"/>
    <property type="match status" value="2"/>
</dbReference>
<comment type="catalytic activity">
    <reaction evidence="1">
        <text>Catalyzes the rearrangement of -S-S- bonds in proteins.</text>
        <dbReference type="EC" id="5.3.4.1"/>
    </reaction>
</comment>
<dbReference type="InterPro" id="IPR005788">
    <property type="entry name" value="PDI_thioredoxin-like_dom"/>
</dbReference>
<feature type="domain" description="Thioredoxin" evidence="11">
    <location>
        <begin position="28"/>
        <end position="156"/>
    </location>
</feature>
<keyword evidence="6" id="KW-1015">Disulfide bond</keyword>
<evidence type="ECO:0000256" key="2">
    <source>
        <dbReference type="ARBA" id="ARBA00006347"/>
    </source>
</evidence>
<evidence type="ECO:0000256" key="5">
    <source>
        <dbReference type="ARBA" id="ARBA00022737"/>
    </source>
</evidence>
<dbReference type="CDD" id="cd02998">
    <property type="entry name" value="PDI_a_ERp38"/>
    <property type="match status" value="2"/>
</dbReference>
<evidence type="ECO:0000256" key="3">
    <source>
        <dbReference type="ARBA" id="ARBA00012723"/>
    </source>
</evidence>
<dbReference type="CDD" id="cd00238">
    <property type="entry name" value="ERp29c"/>
    <property type="match status" value="1"/>
</dbReference>
<dbReference type="GO" id="GO:0006457">
    <property type="term" value="P:protein folding"/>
    <property type="evidence" value="ECO:0007669"/>
    <property type="project" value="TreeGrafter"/>
</dbReference>
<keyword evidence="10" id="KW-0472">Membrane</keyword>
<evidence type="ECO:0000256" key="4">
    <source>
        <dbReference type="ARBA" id="ARBA00022729"/>
    </source>
</evidence>
<dbReference type="Proteomes" id="UP000078387">
    <property type="component" value="Unassembled WGS sequence"/>
</dbReference>
<evidence type="ECO:0000256" key="8">
    <source>
        <dbReference type="ARBA" id="ARBA00023284"/>
    </source>
</evidence>
<comment type="similarity">
    <text evidence="2 9">Belongs to the protein disulfide isomerase family.</text>
</comment>
<keyword evidence="7 12" id="KW-0413">Isomerase</keyword>
<dbReference type="GO" id="GO:0003756">
    <property type="term" value="F:protein disulfide isomerase activity"/>
    <property type="evidence" value="ECO:0007669"/>
    <property type="project" value="UniProtKB-EC"/>
</dbReference>
<dbReference type="EMBL" id="BDEQ01000001">
    <property type="protein sequence ID" value="GAT99112.1"/>
    <property type="molecule type" value="Genomic_DNA"/>
</dbReference>
<dbReference type="Gene3D" id="1.20.1150.12">
    <property type="entry name" value="Endoplasmic reticulum resident protein 29, C-terminal domain"/>
    <property type="match status" value="1"/>
</dbReference>
<dbReference type="AlphaFoldDB" id="A0A5K1UZD0"/>
<dbReference type="GO" id="GO:0042175">
    <property type="term" value="C:nuclear outer membrane-endoplasmic reticulum membrane network"/>
    <property type="evidence" value="ECO:0007669"/>
    <property type="project" value="EnsemblProtists"/>
</dbReference>
<dbReference type="InterPro" id="IPR017937">
    <property type="entry name" value="Thioredoxin_CS"/>
</dbReference>